<evidence type="ECO:0000256" key="7">
    <source>
        <dbReference type="ARBA" id="ARBA00022989"/>
    </source>
</evidence>
<dbReference type="InterPro" id="IPR003413">
    <property type="entry name" value="T2SS_GspI_C"/>
</dbReference>
<comment type="subunit">
    <text evidence="9">Type II secretion is composed of four main components: the outer membrane complex, the inner membrane complex, the cytoplasmic secretion ATPase and the periplasm-spanning pseudopilus.</text>
</comment>
<dbReference type="Gene3D" id="3.30.1300.30">
    <property type="entry name" value="GSPII I/J protein-like"/>
    <property type="match status" value="1"/>
</dbReference>
<feature type="transmembrane region" description="Helical" evidence="9">
    <location>
        <begin position="20"/>
        <end position="40"/>
    </location>
</feature>
<accession>A0A1T4MW22</accession>
<comment type="subcellular location">
    <subcellularLocation>
        <location evidence="1 9">Cell inner membrane</location>
        <topology evidence="1 9">Single-pass membrane protein</topology>
    </subcellularLocation>
</comment>
<dbReference type="PANTHER" id="PTHR38779:SF2">
    <property type="entry name" value="TYPE II SECRETION SYSTEM PROTEIN I-RELATED"/>
    <property type="match status" value="1"/>
</dbReference>
<keyword evidence="12" id="KW-1185">Reference proteome</keyword>
<dbReference type="Proteomes" id="UP000190061">
    <property type="component" value="Unassembled WGS sequence"/>
</dbReference>
<comment type="similarity">
    <text evidence="2 9">Belongs to the GSP I family.</text>
</comment>
<comment type="function">
    <text evidence="9">Component of the type II secretion system required for the energy-dependent secretion of extracellular factors such as proteases and toxins from the periplasm.</text>
</comment>
<dbReference type="RefSeq" id="WP_078757204.1">
    <property type="nucleotide sequence ID" value="NZ_FUXP01000001.1"/>
</dbReference>
<dbReference type="InterPro" id="IPR010052">
    <property type="entry name" value="T2SS_protein-GspI"/>
</dbReference>
<evidence type="ECO:0000313" key="12">
    <source>
        <dbReference type="Proteomes" id="UP000190061"/>
    </source>
</evidence>
<reference evidence="11 12" key="1">
    <citation type="submission" date="2017-02" db="EMBL/GenBank/DDBJ databases">
        <authorList>
            <person name="Peterson S.W."/>
        </authorList>
    </citation>
    <scope>NUCLEOTIDE SEQUENCE [LARGE SCALE GENOMIC DNA]</scope>
    <source>
        <strain evidence="11 12">DSM 21749</strain>
    </source>
</reference>
<keyword evidence="8 9" id="KW-0472">Membrane</keyword>
<dbReference type="Pfam" id="PF02501">
    <property type="entry name" value="T2SSI"/>
    <property type="match status" value="1"/>
</dbReference>
<evidence type="ECO:0000313" key="11">
    <source>
        <dbReference type="EMBL" id="SJZ71259.1"/>
    </source>
</evidence>
<dbReference type="AlphaFoldDB" id="A0A1T4MW22"/>
<dbReference type="InterPro" id="IPR012902">
    <property type="entry name" value="N_methyl_site"/>
</dbReference>
<keyword evidence="7 9" id="KW-1133">Transmembrane helix</keyword>
<dbReference type="GO" id="GO:0005886">
    <property type="term" value="C:plasma membrane"/>
    <property type="evidence" value="ECO:0007669"/>
    <property type="project" value="UniProtKB-SubCell"/>
</dbReference>
<keyword evidence="4 9" id="KW-0488">Methylation</keyword>
<evidence type="ECO:0000256" key="8">
    <source>
        <dbReference type="ARBA" id="ARBA00023136"/>
    </source>
</evidence>
<evidence type="ECO:0000256" key="2">
    <source>
        <dbReference type="ARBA" id="ARBA00008358"/>
    </source>
</evidence>
<proteinExistence type="inferred from homology"/>
<sequence length="130" mass="13682">MPRPDAPLPTCRPSGGFSLIEMLVAVSVLALTVLALLNLAGENTRTAVIVEEQVLAGVVADNRAAEALLAAPAELSASASGEDTVGDRTWRWSRRVAATDMPSIMRIDVTVMPQGEERVVAEATLFQAAP</sequence>
<dbReference type="GO" id="GO:0015628">
    <property type="term" value="P:protein secretion by the type II secretion system"/>
    <property type="evidence" value="ECO:0007669"/>
    <property type="project" value="UniProtKB-UniRule"/>
</dbReference>
<protein>
    <recommendedName>
        <fullName evidence="9">Type II secretion system protein I</fullName>
        <shortName evidence="9">T2SS minor pseudopilin I</shortName>
    </recommendedName>
</protein>
<dbReference type="STRING" id="1122188.SAMN02745674_00620"/>
<name>A0A1T4MW22_9GAMM</name>
<evidence type="ECO:0000256" key="9">
    <source>
        <dbReference type="RuleBase" id="RU368030"/>
    </source>
</evidence>
<feature type="domain" description="Type II secretion system protein GspI C-terminal" evidence="10">
    <location>
        <begin position="51"/>
        <end position="126"/>
    </location>
</feature>
<evidence type="ECO:0000256" key="3">
    <source>
        <dbReference type="ARBA" id="ARBA00022475"/>
    </source>
</evidence>
<evidence type="ECO:0000256" key="6">
    <source>
        <dbReference type="ARBA" id="ARBA00022692"/>
    </source>
</evidence>
<dbReference type="NCBIfam" id="TIGR01707">
    <property type="entry name" value="gspI"/>
    <property type="match status" value="1"/>
</dbReference>
<dbReference type="InterPro" id="IPR045584">
    <property type="entry name" value="Pilin-like"/>
</dbReference>
<keyword evidence="5 9" id="KW-0997">Cell inner membrane</keyword>
<dbReference type="NCBIfam" id="TIGR02532">
    <property type="entry name" value="IV_pilin_GFxxxE"/>
    <property type="match status" value="1"/>
</dbReference>
<dbReference type="EMBL" id="FUXP01000001">
    <property type="protein sequence ID" value="SJZ71259.1"/>
    <property type="molecule type" value="Genomic_DNA"/>
</dbReference>
<dbReference type="Pfam" id="PF07963">
    <property type="entry name" value="N_methyl"/>
    <property type="match status" value="1"/>
</dbReference>
<keyword evidence="3" id="KW-1003">Cell membrane</keyword>
<comment type="PTM">
    <text evidence="9">Cleaved by prepilin peptidase.</text>
</comment>
<evidence type="ECO:0000256" key="1">
    <source>
        <dbReference type="ARBA" id="ARBA00004377"/>
    </source>
</evidence>
<keyword evidence="6 9" id="KW-0812">Transmembrane</keyword>
<evidence type="ECO:0000259" key="10">
    <source>
        <dbReference type="Pfam" id="PF02501"/>
    </source>
</evidence>
<organism evidence="11 12">
    <name type="scientific">Lysobacter spongiicola DSM 21749</name>
    <dbReference type="NCBI Taxonomy" id="1122188"/>
    <lineage>
        <taxon>Bacteria</taxon>
        <taxon>Pseudomonadati</taxon>
        <taxon>Pseudomonadota</taxon>
        <taxon>Gammaproteobacteria</taxon>
        <taxon>Lysobacterales</taxon>
        <taxon>Lysobacteraceae</taxon>
        <taxon>Novilysobacter</taxon>
    </lineage>
</organism>
<evidence type="ECO:0000256" key="4">
    <source>
        <dbReference type="ARBA" id="ARBA00022481"/>
    </source>
</evidence>
<evidence type="ECO:0000256" key="5">
    <source>
        <dbReference type="ARBA" id="ARBA00022519"/>
    </source>
</evidence>
<dbReference type="SUPFAM" id="SSF54523">
    <property type="entry name" value="Pili subunits"/>
    <property type="match status" value="1"/>
</dbReference>
<gene>
    <name evidence="11" type="ORF">SAMN02745674_00620</name>
</gene>
<dbReference type="PANTHER" id="PTHR38779">
    <property type="entry name" value="TYPE II SECRETION SYSTEM PROTEIN I-RELATED"/>
    <property type="match status" value="1"/>
</dbReference>
<dbReference type="GO" id="GO:0015627">
    <property type="term" value="C:type II protein secretion system complex"/>
    <property type="evidence" value="ECO:0007669"/>
    <property type="project" value="UniProtKB-UniRule"/>
</dbReference>
<dbReference type="OrthoDB" id="6121517at2"/>
<dbReference type="PROSITE" id="PS00409">
    <property type="entry name" value="PROKAR_NTER_METHYL"/>
    <property type="match status" value="1"/>
</dbReference>